<dbReference type="AlphaFoldDB" id="A0A5R8WP14"/>
<accession>A0A5R8WP14</accession>
<evidence type="ECO:0000313" key="3">
    <source>
        <dbReference type="Proteomes" id="UP000305517"/>
    </source>
</evidence>
<dbReference type="RefSeq" id="WP_138078716.1">
    <property type="nucleotide sequence ID" value="NZ_VAJM01000006.1"/>
</dbReference>
<dbReference type="OrthoDB" id="1312899at2"/>
<feature type="signal peptide" evidence="1">
    <location>
        <begin position="1"/>
        <end position="26"/>
    </location>
</feature>
<evidence type="ECO:0000313" key="2">
    <source>
        <dbReference type="EMBL" id="TLM91774.1"/>
    </source>
</evidence>
<feature type="chain" id="PRO_5024465201" evidence="1">
    <location>
        <begin position="27"/>
        <end position="535"/>
    </location>
</feature>
<name>A0A5R8WP14_9BACT</name>
<protein>
    <submittedName>
        <fullName evidence="2">Uncharacterized protein</fullName>
    </submittedName>
</protein>
<keyword evidence="3" id="KW-1185">Reference proteome</keyword>
<reference evidence="2 3" key="1">
    <citation type="submission" date="2019-05" db="EMBL/GenBank/DDBJ databases">
        <title>Hymenobacter edaphi sp. nov., isolated from abandoned arsenic-contaminated farmland soil.</title>
        <authorList>
            <person name="Nie L."/>
        </authorList>
    </citation>
    <scope>NUCLEOTIDE SEQUENCE [LARGE SCALE GENOMIC DNA]</scope>
    <source>
        <strain evidence="2 3">1-3-3-8</strain>
    </source>
</reference>
<evidence type="ECO:0000256" key="1">
    <source>
        <dbReference type="SAM" id="SignalP"/>
    </source>
</evidence>
<proteinExistence type="predicted"/>
<sequence>MNTRFTRRGLSRGLLLALLAAGPAVAQDVTIPDVEAWSFTGFKSADGQLYYTMRQERNVYDLFHLELYGRDLKKLSTTDVRLGRNGKLLTARAVGTNTVFCFYNGKDGTLLQFNAAGQKTQDIHVPLADVFGSITALEPAGTAGDFYLAYPIDADKKGYSVARYGADFKPKWQKDFAPEKGKYQLRRFAADDTHVYAIDEYSKAGWEVACLDGATGAEKARPALPAAPNEVLPNIARVDKAGRLLLAGPYADKSPRPAVYTEKPDAPPRGGFFTMGLSPEGKQEFLSTTPYTEELGQKLNSRSSVAVFTVRNYPGIKLHEILEKPGGGYQLVGETYKNFGYNDADYERAGGVKSAPAAATNSNSSFGSMGGFGIGNTRSYILDFVVLDLDAQGKIENIRRIPKPYKLYQNHSVGGGPEDWSQRTMYSYRFLAPGATPRLVYLNWHQNLQYVNSVALTDKRDDMFSRLYLDQPVVPADKDRGELTVREFEHEVAAPNQDLAYDDVLPHAPGKLLYSHYDKAARTLHLQVLDVPGLK</sequence>
<dbReference type="EMBL" id="VAJM01000006">
    <property type="protein sequence ID" value="TLM91774.1"/>
    <property type="molecule type" value="Genomic_DNA"/>
</dbReference>
<dbReference type="Proteomes" id="UP000305517">
    <property type="component" value="Unassembled WGS sequence"/>
</dbReference>
<organism evidence="2 3">
    <name type="scientific">Hymenobacter jeollabukensis</name>
    <dbReference type="NCBI Taxonomy" id="2025313"/>
    <lineage>
        <taxon>Bacteria</taxon>
        <taxon>Pseudomonadati</taxon>
        <taxon>Bacteroidota</taxon>
        <taxon>Cytophagia</taxon>
        <taxon>Cytophagales</taxon>
        <taxon>Hymenobacteraceae</taxon>
        <taxon>Hymenobacter</taxon>
    </lineage>
</organism>
<keyword evidence="1" id="KW-0732">Signal</keyword>
<gene>
    <name evidence="2" type="ORF">FDY95_14535</name>
</gene>
<comment type="caution">
    <text evidence="2">The sequence shown here is derived from an EMBL/GenBank/DDBJ whole genome shotgun (WGS) entry which is preliminary data.</text>
</comment>